<reference evidence="2 3" key="1">
    <citation type="submission" date="2019-05" db="EMBL/GenBank/DDBJ databases">
        <title>Another draft genome of Portunus trituberculatus and its Hox gene families provides insights of decapod evolution.</title>
        <authorList>
            <person name="Jeong J.-H."/>
            <person name="Song I."/>
            <person name="Kim S."/>
            <person name="Choi T."/>
            <person name="Kim D."/>
            <person name="Ryu S."/>
            <person name="Kim W."/>
        </authorList>
    </citation>
    <scope>NUCLEOTIDE SEQUENCE [LARGE SCALE GENOMIC DNA]</scope>
    <source>
        <tissue evidence="2">Muscle</tissue>
    </source>
</reference>
<evidence type="ECO:0000313" key="3">
    <source>
        <dbReference type="Proteomes" id="UP000324222"/>
    </source>
</evidence>
<proteinExistence type="predicted"/>
<name>A0A5B7ER99_PORTR</name>
<keyword evidence="3" id="KW-1185">Reference proteome</keyword>
<feature type="compositionally biased region" description="Low complexity" evidence="1">
    <location>
        <begin position="9"/>
        <end position="18"/>
    </location>
</feature>
<dbReference type="Proteomes" id="UP000324222">
    <property type="component" value="Unassembled WGS sequence"/>
</dbReference>
<accession>A0A5B7ER99</accession>
<organism evidence="2 3">
    <name type="scientific">Portunus trituberculatus</name>
    <name type="common">Swimming crab</name>
    <name type="synonym">Neptunus trituberculatus</name>
    <dbReference type="NCBI Taxonomy" id="210409"/>
    <lineage>
        <taxon>Eukaryota</taxon>
        <taxon>Metazoa</taxon>
        <taxon>Ecdysozoa</taxon>
        <taxon>Arthropoda</taxon>
        <taxon>Crustacea</taxon>
        <taxon>Multicrustacea</taxon>
        <taxon>Malacostraca</taxon>
        <taxon>Eumalacostraca</taxon>
        <taxon>Eucarida</taxon>
        <taxon>Decapoda</taxon>
        <taxon>Pleocyemata</taxon>
        <taxon>Brachyura</taxon>
        <taxon>Eubrachyura</taxon>
        <taxon>Portunoidea</taxon>
        <taxon>Portunidae</taxon>
        <taxon>Portuninae</taxon>
        <taxon>Portunus</taxon>
    </lineage>
</organism>
<gene>
    <name evidence="2" type="ORF">E2C01_028298</name>
</gene>
<dbReference type="AlphaFoldDB" id="A0A5B7ER99"/>
<evidence type="ECO:0000313" key="2">
    <source>
        <dbReference type="EMBL" id="MPC34894.1"/>
    </source>
</evidence>
<sequence length="337" mass="35601">MIGHHSHHTTTTAATTTSPSVPQCSGALEPRLVICLTTAVTPGHPTHPPPALTPCWAAPTTLAPCPSLQDNKAARHCGVWSGLAERATYQASLSHAAGQHTPSLVSNWSLHRRAASRHPTPHTPTSSPPPSPCVSPAWSGRGSCRLHSPSGTSFASERPTRPTVLAWGLEAGGLPPSVLVLYLTLPQSVTPAAPAAAGEPAGNCLKLRRTKICNLIGLGWQRQWQRRRQRQGGHCKVEERQDLDMKHLPYTVCLFVAAGSTAAIAAATAAAGPQVLTCCPAFVSFCSVSLRSCGRAVRVWLSPCQPVSRSSRVTLTQAKLDCKLLGVFKSISNASND</sequence>
<evidence type="ECO:0000256" key="1">
    <source>
        <dbReference type="SAM" id="MobiDB-lite"/>
    </source>
</evidence>
<comment type="caution">
    <text evidence="2">The sequence shown here is derived from an EMBL/GenBank/DDBJ whole genome shotgun (WGS) entry which is preliminary data.</text>
</comment>
<dbReference type="EMBL" id="VSRR010003154">
    <property type="protein sequence ID" value="MPC34894.1"/>
    <property type="molecule type" value="Genomic_DNA"/>
</dbReference>
<feature type="region of interest" description="Disordered" evidence="1">
    <location>
        <begin position="1"/>
        <end position="23"/>
    </location>
</feature>
<feature type="region of interest" description="Disordered" evidence="1">
    <location>
        <begin position="113"/>
        <end position="138"/>
    </location>
</feature>
<protein>
    <submittedName>
        <fullName evidence="2">Uncharacterized protein</fullName>
    </submittedName>
</protein>